<evidence type="ECO:0000313" key="7">
    <source>
        <dbReference type="EMBL" id="CAH8366107.1"/>
    </source>
</evidence>
<comment type="subcellular location">
    <subcellularLocation>
        <location evidence="1">Secreted</location>
    </subcellularLocation>
</comment>
<feature type="chain" id="PRO_5044843712" description="S-protein homolog" evidence="6">
    <location>
        <begin position="33"/>
        <end position="147"/>
    </location>
</feature>
<comment type="caution">
    <text evidence="7">The sequence shown here is derived from an EMBL/GenBank/DDBJ whole genome shotgun (WGS) entry which is preliminary data.</text>
</comment>
<sequence length="147" mass="17035">MGVSESSYPKMNHLTICVLVIAICFCFKEGYGGCNPNFLIVRNQLGPDTILQVKCWTNRDEKTVQSSPVEFNKVYSTRVQEEGRKRIVWKCELRDPKNKGYMMIWHAYRGANFARCGQTREYIVDLTGATLVHNKKRTNEVHRWTKG</sequence>
<evidence type="ECO:0008006" key="9">
    <source>
        <dbReference type="Google" id="ProtNLM"/>
    </source>
</evidence>
<dbReference type="InterPro" id="IPR010264">
    <property type="entry name" value="Self-incomp_S1"/>
</dbReference>
<proteinExistence type="inferred from homology"/>
<evidence type="ECO:0000256" key="2">
    <source>
        <dbReference type="ARBA" id="ARBA00005581"/>
    </source>
</evidence>
<evidence type="ECO:0000256" key="4">
    <source>
        <dbReference type="ARBA" id="ARBA00022525"/>
    </source>
</evidence>
<keyword evidence="8" id="KW-1185">Reference proteome</keyword>
<keyword evidence="5 6" id="KW-0732">Signal</keyword>
<feature type="signal peptide" evidence="6">
    <location>
        <begin position="1"/>
        <end position="32"/>
    </location>
</feature>
<dbReference type="GO" id="GO:0005576">
    <property type="term" value="C:extracellular region"/>
    <property type="evidence" value="ECO:0007669"/>
    <property type="project" value="UniProtKB-SubCell"/>
</dbReference>
<comment type="similarity">
    <text evidence="2">Belongs to the plant self-incompatibility (S1) protein family.</text>
</comment>
<evidence type="ECO:0000313" key="8">
    <source>
        <dbReference type="Proteomes" id="UP001642260"/>
    </source>
</evidence>
<evidence type="ECO:0000256" key="6">
    <source>
        <dbReference type="SAM" id="SignalP"/>
    </source>
</evidence>
<keyword evidence="3" id="KW-0713">Self-incompatibility</keyword>
<evidence type="ECO:0000256" key="5">
    <source>
        <dbReference type="ARBA" id="ARBA00022729"/>
    </source>
</evidence>
<dbReference type="Proteomes" id="UP001642260">
    <property type="component" value="Unassembled WGS sequence"/>
</dbReference>
<gene>
    <name evidence="7" type="ORF">ERUC_LOCUS30502</name>
</gene>
<keyword evidence="4" id="KW-0964">Secreted</keyword>
<dbReference type="GO" id="GO:0060320">
    <property type="term" value="P:rejection of self pollen"/>
    <property type="evidence" value="ECO:0007669"/>
    <property type="project" value="UniProtKB-KW"/>
</dbReference>
<protein>
    <recommendedName>
        <fullName evidence="9">S-protein homolog</fullName>
    </recommendedName>
</protein>
<evidence type="ECO:0000256" key="3">
    <source>
        <dbReference type="ARBA" id="ARBA00022471"/>
    </source>
</evidence>
<dbReference type="AlphaFoldDB" id="A0ABC8L828"/>
<name>A0ABC8L828_ERUVS</name>
<evidence type="ECO:0000256" key="1">
    <source>
        <dbReference type="ARBA" id="ARBA00004613"/>
    </source>
</evidence>
<accession>A0ABC8L828</accession>
<dbReference type="EMBL" id="CAKOAT010397376">
    <property type="protein sequence ID" value="CAH8366107.1"/>
    <property type="molecule type" value="Genomic_DNA"/>
</dbReference>
<reference evidence="7 8" key="1">
    <citation type="submission" date="2022-03" db="EMBL/GenBank/DDBJ databases">
        <authorList>
            <person name="Macdonald S."/>
            <person name="Ahmed S."/>
            <person name="Newling K."/>
        </authorList>
    </citation>
    <scope>NUCLEOTIDE SEQUENCE [LARGE SCALE GENOMIC DNA]</scope>
</reference>
<dbReference type="Pfam" id="PF05938">
    <property type="entry name" value="Self-incomp_S1"/>
    <property type="match status" value="1"/>
</dbReference>
<organism evidence="7 8">
    <name type="scientific">Eruca vesicaria subsp. sativa</name>
    <name type="common">Garden rocket</name>
    <name type="synonym">Eruca sativa</name>
    <dbReference type="NCBI Taxonomy" id="29727"/>
    <lineage>
        <taxon>Eukaryota</taxon>
        <taxon>Viridiplantae</taxon>
        <taxon>Streptophyta</taxon>
        <taxon>Embryophyta</taxon>
        <taxon>Tracheophyta</taxon>
        <taxon>Spermatophyta</taxon>
        <taxon>Magnoliopsida</taxon>
        <taxon>eudicotyledons</taxon>
        <taxon>Gunneridae</taxon>
        <taxon>Pentapetalae</taxon>
        <taxon>rosids</taxon>
        <taxon>malvids</taxon>
        <taxon>Brassicales</taxon>
        <taxon>Brassicaceae</taxon>
        <taxon>Brassiceae</taxon>
        <taxon>Eruca</taxon>
    </lineage>
</organism>